<dbReference type="Gene3D" id="1.20.1600.10">
    <property type="entry name" value="Outer membrane efflux proteins (OEP)"/>
    <property type="match status" value="1"/>
</dbReference>
<comment type="similarity">
    <text evidence="1">Belongs to the outer membrane factor (OMF) (TC 1.B.17) family.</text>
</comment>
<evidence type="ECO:0000256" key="2">
    <source>
        <dbReference type="SAM" id="SignalP"/>
    </source>
</evidence>
<dbReference type="GO" id="GO:0015562">
    <property type="term" value="F:efflux transmembrane transporter activity"/>
    <property type="evidence" value="ECO:0007669"/>
    <property type="project" value="InterPro"/>
</dbReference>
<evidence type="ECO:0000313" key="3">
    <source>
        <dbReference type="EMBL" id="QOP42446.1"/>
    </source>
</evidence>
<proteinExistence type="inferred from homology"/>
<keyword evidence="4" id="KW-1185">Reference proteome</keyword>
<organism evidence="3 4">
    <name type="scientific">Sulfurimonas sediminis</name>
    <dbReference type="NCBI Taxonomy" id="2590020"/>
    <lineage>
        <taxon>Bacteria</taxon>
        <taxon>Pseudomonadati</taxon>
        <taxon>Campylobacterota</taxon>
        <taxon>Epsilonproteobacteria</taxon>
        <taxon>Campylobacterales</taxon>
        <taxon>Sulfurimonadaceae</taxon>
        <taxon>Sulfurimonas</taxon>
    </lineage>
</organism>
<dbReference type="RefSeq" id="WP_193150809.1">
    <property type="nucleotide sequence ID" value="NZ_CP041235.1"/>
</dbReference>
<dbReference type="Pfam" id="PF02321">
    <property type="entry name" value="OEP"/>
    <property type="match status" value="1"/>
</dbReference>
<dbReference type="KEGG" id="ssei:FJR45_00120"/>
<dbReference type="InterPro" id="IPR003423">
    <property type="entry name" value="OMP_efflux"/>
</dbReference>
<name>A0A7M1AYQ2_9BACT</name>
<dbReference type="SUPFAM" id="SSF56954">
    <property type="entry name" value="Outer membrane efflux proteins (OEP)"/>
    <property type="match status" value="1"/>
</dbReference>
<dbReference type="Proteomes" id="UP000593719">
    <property type="component" value="Chromosome"/>
</dbReference>
<protein>
    <submittedName>
        <fullName evidence="3">TolC family protein</fullName>
    </submittedName>
</protein>
<sequence length="393" mass="44753">MFKKSILAILGLCAVVSAQNFDTFLHEALQASPYLKANALEIERADVQSSLIQRYKNPKLSLEASKFTPDLGKSEAGYRVALMQPVRLWGVGDDKTDLAAATQEEAKGLVTLQHAEFVKVLSLLYIDYMTQSALLELAREEFLISKNIANISRERYEAGTIAKVKYLRAKVDLTGSKNLLNEKKAMRLASYYKLLAFAGLQNEKELDENYVFKLSDKMQTELQNNSAELHYLQTQQNRAKAKAKLNANKIEWMNLYAAYEAEPDQSIARVGMNIPLALFNTKKEERKIASLQAKQSEFLLQNQKTAFSFTLERLTKELAILGAVVNSTQDLYNAQKELLKMYEDGYKIANINLLELQNIKNQMIQTKEKKIMLENKINKNIVIYNYEVGEYNE</sequence>
<feature type="signal peptide" evidence="2">
    <location>
        <begin position="1"/>
        <end position="20"/>
    </location>
</feature>
<dbReference type="AlphaFoldDB" id="A0A7M1AYQ2"/>
<gene>
    <name evidence="3" type="ORF">FJR45_00120</name>
</gene>
<evidence type="ECO:0000256" key="1">
    <source>
        <dbReference type="ARBA" id="ARBA00007613"/>
    </source>
</evidence>
<feature type="chain" id="PRO_5032944466" evidence="2">
    <location>
        <begin position="21"/>
        <end position="393"/>
    </location>
</feature>
<accession>A0A7M1AYQ2</accession>
<evidence type="ECO:0000313" key="4">
    <source>
        <dbReference type="Proteomes" id="UP000593719"/>
    </source>
</evidence>
<dbReference type="EMBL" id="CP041235">
    <property type="protein sequence ID" value="QOP42446.1"/>
    <property type="molecule type" value="Genomic_DNA"/>
</dbReference>
<reference evidence="3 4" key="1">
    <citation type="submission" date="2019-06" db="EMBL/GenBank/DDBJ databases">
        <title>Sulfurimonas gotlandica sp. nov., a chemoautotrophic and psychrotolerant epsilonproteobacterium isolated from a pelagic redoxcline, and an emended description of the genus Sulfurimonas.</title>
        <authorList>
            <person name="Wang S."/>
            <person name="Jiang L."/>
            <person name="Shao Z."/>
        </authorList>
    </citation>
    <scope>NUCLEOTIDE SEQUENCE [LARGE SCALE GENOMIC DNA]</scope>
    <source>
        <strain evidence="3 4">S2-6</strain>
    </source>
</reference>
<keyword evidence="2" id="KW-0732">Signal</keyword>